<sequence length="124" mass="13510">MASGVAARLYETNSGLSPTILGEFDPEQPRESIPMGYTNLHLLEKRAVISEGQLVRLWPSRYEPSAGTDLSAYYAVTEGNTSGNLRVGVDNSIGHAVHQAQILSDRMNGAPVIVVRLLSSTFWH</sequence>
<reference evidence="1 2" key="1">
    <citation type="submission" date="2016-06" db="EMBL/GenBank/DDBJ databases">
        <title>Genome sequencing of Cryobacterium arcticum PAMC 27867.</title>
        <authorList>
            <person name="Lee J."/>
            <person name="Kim O.-S."/>
        </authorList>
    </citation>
    <scope>NUCLEOTIDE SEQUENCE [LARGE SCALE GENOMIC DNA]</scope>
    <source>
        <strain evidence="1 2">PAMC 27867</strain>
    </source>
</reference>
<dbReference type="EMBL" id="CP016282">
    <property type="protein sequence ID" value="ANP74446.1"/>
    <property type="molecule type" value="Genomic_DNA"/>
</dbReference>
<dbReference type="KEGG" id="cart:PA27867_3524"/>
<dbReference type="OrthoDB" id="5120520at2"/>
<evidence type="ECO:0000313" key="1">
    <source>
        <dbReference type="EMBL" id="ANP74446.1"/>
    </source>
</evidence>
<accession>A0A1B1BPI6</accession>
<name>A0A1B1BPI6_9MICO</name>
<organism evidence="1 2">
    <name type="scientific">Cryobacterium arcticum</name>
    <dbReference type="NCBI Taxonomy" id="670052"/>
    <lineage>
        <taxon>Bacteria</taxon>
        <taxon>Bacillati</taxon>
        <taxon>Actinomycetota</taxon>
        <taxon>Actinomycetes</taxon>
        <taxon>Micrococcales</taxon>
        <taxon>Microbacteriaceae</taxon>
        <taxon>Cryobacterium</taxon>
    </lineage>
</organism>
<dbReference type="Proteomes" id="UP000092582">
    <property type="component" value="Chromosome 1"/>
</dbReference>
<keyword evidence="2" id="KW-1185">Reference proteome</keyword>
<dbReference type="AlphaFoldDB" id="A0A1B1BPI6"/>
<evidence type="ECO:0000313" key="2">
    <source>
        <dbReference type="Proteomes" id="UP000092582"/>
    </source>
</evidence>
<gene>
    <name evidence="1" type="ORF">PA27867_3524</name>
</gene>
<protein>
    <submittedName>
        <fullName evidence="1">Uncharacterized protein</fullName>
    </submittedName>
</protein>
<proteinExistence type="predicted"/>
<dbReference type="RefSeq" id="WP_066598374.1">
    <property type="nucleotide sequence ID" value="NZ_CP016282.1"/>
</dbReference>